<dbReference type="AlphaFoldDB" id="A0A8I0HFD7"/>
<evidence type="ECO:0000313" key="1">
    <source>
        <dbReference type="EMBL" id="MBD4339293.1"/>
    </source>
</evidence>
<protein>
    <submittedName>
        <fullName evidence="1">Uncharacterized protein</fullName>
    </submittedName>
</protein>
<dbReference type="Proteomes" id="UP000653002">
    <property type="component" value="Unassembled WGS sequence"/>
</dbReference>
<name>A0A8I0HFD7_XANCI</name>
<dbReference type="EMBL" id="JAABFR010002202">
    <property type="protein sequence ID" value="MBD4339293.1"/>
    <property type="molecule type" value="Genomic_DNA"/>
</dbReference>
<organism evidence="1 2">
    <name type="scientific">Xanthomonas citri pv. citri</name>
    <dbReference type="NCBI Taxonomy" id="611301"/>
    <lineage>
        <taxon>Bacteria</taxon>
        <taxon>Pseudomonadati</taxon>
        <taxon>Pseudomonadota</taxon>
        <taxon>Gammaproteobacteria</taxon>
        <taxon>Lysobacterales</taxon>
        <taxon>Lysobacteraceae</taxon>
        <taxon>Xanthomonas</taxon>
    </lineage>
</organism>
<feature type="non-terminal residue" evidence="1">
    <location>
        <position position="77"/>
    </location>
</feature>
<evidence type="ECO:0000313" key="2">
    <source>
        <dbReference type="Proteomes" id="UP000653002"/>
    </source>
</evidence>
<comment type="caution">
    <text evidence="1">The sequence shown here is derived from an EMBL/GenBank/DDBJ whole genome shotgun (WGS) entry which is preliminary data.</text>
</comment>
<reference evidence="1" key="1">
    <citation type="submission" date="2020-01" db="EMBL/GenBank/DDBJ databases">
        <authorList>
            <person name="Richard D."/>
        </authorList>
    </citation>
    <scope>NUCLEOTIDE SEQUENCE</scope>
    <source>
        <strain evidence="1">JP541</strain>
    </source>
</reference>
<accession>A0A8I0HFD7</accession>
<proteinExistence type="predicted"/>
<gene>
    <name evidence="1" type="ORF">GUH15_25230</name>
</gene>
<sequence length="77" mass="8293">MDADILTISGQMKKEAGNEYQNLTIDGIAITVYATQDTVENDSYGPTYDENATYYPVLDAAGLKDALVNGGNIKVDD</sequence>